<dbReference type="InterPro" id="IPR037314">
    <property type="entry name" value="MKT1_H3TH"/>
</dbReference>
<dbReference type="CDD" id="cd09902">
    <property type="entry name" value="H3TH_MKT1"/>
    <property type="match status" value="1"/>
</dbReference>
<dbReference type="OrthoDB" id="17262at2759"/>
<dbReference type="InterPro" id="IPR029060">
    <property type="entry name" value="PIN-like_dom_sf"/>
</dbReference>
<dbReference type="InterPro" id="IPR022039">
    <property type="entry name" value="MKT1_C"/>
</dbReference>
<dbReference type="GO" id="GO:0006417">
    <property type="term" value="P:regulation of translation"/>
    <property type="evidence" value="ECO:0007669"/>
    <property type="project" value="UniProtKB-KW"/>
</dbReference>
<dbReference type="Gene3D" id="3.40.50.1010">
    <property type="entry name" value="5'-nuclease"/>
    <property type="match status" value="1"/>
</dbReference>
<dbReference type="PANTHER" id="PTHR11081:SF32">
    <property type="entry name" value="POST-TRANSCRIPTIONAL REGULATOR MKT1"/>
    <property type="match status" value="1"/>
</dbReference>
<comment type="caution">
    <text evidence="6">The sequence shown here is derived from an EMBL/GenBank/DDBJ whole genome shotgun (WGS) entry which is preliminary data.</text>
</comment>
<organism evidence="6 7">
    <name type="scientific">Acaulospora morrowiae</name>
    <dbReference type="NCBI Taxonomy" id="94023"/>
    <lineage>
        <taxon>Eukaryota</taxon>
        <taxon>Fungi</taxon>
        <taxon>Fungi incertae sedis</taxon>
        <taxon>Mucoromycota</taxon>
        <taxon>Glomeromycotina</taxon>
        <taxon>Glomeromycetes</taxon>
        <taxon>Diversisporales</taxon>
        <taxon>Acaulosporaceae</taxon>
        <taxon>Acaulospora</taxon>
    </lineage>
</organism>
<evidence type="ECO:0000313" key="7">
    <source>
        <dbReference type="Proteomes" id="UP000789342"/>
    </source>
</evidence>
<dbReference type="Pfam" id="PF12246">
    <property type="entry name" value="MKT1_C"/>
    <property type="match status" value="1"/>
</dbReference>
<dbReference type="Proteomes" id="UP000789342">
    <property type="component" value="Unassembled WGS sequence"/>
</dbReference>
<evidence type="ECO:0000259" key="4">
    <source>
        <dbReference type="Pfam" id="PF12246"/>
    </source>
</evidence>
<evidence type="ECO:0000313" key="6">
    <source>
        <dbReference type="EMBL" id="CAG8453923.1"/>
    </source>
</evidence>
<feature type="domain" description="Post-transcriptional regulator MKT1 C-terminal" evidence="4">
    <location>
        <begin position="471"/>
        <end position="721"/>
    </location>
</feature>
<dbReference type="EMBL" id="CAJVPV010000376">
    <property type="protein sequence ID" value="CAG8453923.1"/>
    <property type="molecule type" value="Genomic_DNA"/>
</dbReference>
<evidence type="ECO:0000256" key="1">
    <source>
        <dbReference type="ARBA" id="ARBA00022845"/>
    </source>
</evidence>
<sequence>MIRSFEIFVAERRLAQPSSLTFLKDTRLGIDGTHWLRKLLQNSAKEPTIAALGGVPLGLKAIIERELGLMRSFGITPVFVFTGLSIIRKDKPFSSEDTRPSKRASAWDMYEKNRLDVALSTWGAGSIPQPDLSYFVFKIFKENDVEFIRAPYSAWGQLVYLERHPKAYVQCLYGGPELLMYDVDSVITNIDLEKGSCSWLNKKTILNELALTDDQFLDVCILAGPPLSSEFLNFNFKNVHDLIKQHRNGFNAVQSFAADHAGAVKANYIEAFCRTRCAVKYHMVLTDEGQVRPLNEESSPSDIHDIIGYRLPDEVYYYLSKGLMSPQVINTLISGVLIENSPLCNGETQEYRQFLNELLELRTQAMGLLTQPLHPFYQSKRVVSFYWFDPSNEHLLNHNVVPSIHEKLNTWNVLERGIEEEKKAQKTSTIDIAFCLRATATPEQATRTVMPKDNKAISSKDEICGNVLWKLLELRNFLIHSQHIHTQWGTAFHKALSASKSAKDSHQEQIFIALELIRFGCIHGNHYSKAYYSAPSHVNVILLSDEEKKHILLISRTLSLIPAKFKGVPWVGPLCRELLVFNSFVKVLTRSLRNLCEMLTLSMFLNGDCVKERQDYLDIALSLPFLNDVNTGLGIIVKTYLENVIAFSKEGDSKSVNSSHINDALKKIEDTFTACESAKSDLENGFLFWDEIIAGVKSLKASSVISNEISSQFINANTWLSSRRP</sequence>
<proteinExistence type="inferred from homology"/>
<dbReference type="InterPro" id="IPR006084">
    <property type="entry name" value="XPG/Rad2"/>
</dbReference>
<dbReference type="GO" id="GO:0003730">
    <property type="term" value="F:mRNA 3'-UTR binding"/>
    <property type="evidence" value="ECO:0007669"/>
    <property type="project" value="TreeGrafter"/>
</dbReference>
<dbReference type="PANTHER" id="PTHR11081">
    <property type="entry name" value="FLAP ENDONUCLEASE FAMILY MEMBER"/>
    <property type="match status" value="1"/>
</dbReference>
<gene>
    <name evidence="6" type="ORF">AMORRO_LOCUS1042</name>
</gene>
<dbReference type="SUPFAM" id="SSF88723">
    <property type="entry name" value="PIN domain-like"/>
    <property type="match status" value="1"/>
</dbReference>
<reference evidence="6" key="1">
    <citation type="submission" date="2021-06" db="EMBL/GenBank/DDBJ databases">
        <authorList>
            <person name="Kallberg Y."/>
            <person name="Tangrot J."/>
            <person name="Rosling A."/>
        </authorList>
    </citation>
    <scope>NUCLEOTIDE SEQUENCE</scope>
    <source>
        <strain evidence="6">CL551</strain>
    </source>
</reference>
<dbReference type="InterPro" id="IPR006085">
    <property type="entry name" value="XPG_DNA_repair_N"/>
</dbReference>
<dbReference type="InterPro" id="IPR022040">
    <property type="entry name" value="MKT1_N"/>
</dbReference>
<dbReference type="Pfam" id="PF00752">
    <property type="entry name" value="XPG_N"/>
    <property type="match status" value="1"/>
</dbReference>
<name>A0A9N8VL38_9GLOM</name>
<protein>
    <submittedName>
        <fullName evidence="6">4770_t:CDS:1</fullName>
    </submittedName>
</protein>
<dbReference type="AlphaFoldDB" id="A0A9N8VL38"/>
<evidence type="ECO:0000259" key="5">
    <source>
        <dbReference type="Pfam" id="PF12247"/>
    </source>
</evidence>
<comment type="similarity">
    <text evidence="2">Belongs to the XPG/RAD2 endonuclease family.</text>
</comment>
<keyword evidence="7" id="KW-1185">Reference proteome</keyword>
<feature type="domain" description="Post-transcriptional regulator MKT1 N-terminal" evidence="5">
    <location>
        <begin position="300"/>
        <end position="388"/>
    </location>
</feature>
<dbReference type="Pfam" id="PF12247">
    <property type="entry name" value="MKT1_N"/>
    <property type="match status" value="1"/>
</dbReference>
<dbReference type="CDD" id="cd09858">
    <property type="entry name" value="PIN_MKT1"/>
    <property type="match status" value="1"/>
</dbReference>
<evidence type="ECO:0000259" key="3">
    <source>
        <dbReference type="Pfam" id="PF00752"/>
    </source>
</evidence>
<accession>A0A9N8VL38</accession>
<keyword evidence="1" id="KW-0810">Translation regulation</keyword>
<feature type="domain" description="XPG N-terminal" evidence="3">
    <location>
        <begin position="2"/>
        <end position="90"/>
    </location>
</feature>
<dbReference type="GO" id="GO:0004518">
    <property type="term" value="F:nuclease activity"/>
    <property type="evidence" value="ECO:0007669"/>
    <property type="project" value="InterPro"/>
</dbReference>
<evidence type="ECO:0000256" key="2">
    <source>
        <dbReference type="ARBA" id="ARBA00024023"/>
    </source>
</evidence>